<dbReference type="AlphaFoldDB" id="A0A0F9PTG1"/>
<protein>
    <submittedName>
        <fullName evidence="1">Uncharacterized protein</fullName>
    </submittedName>
</protein>
<comment type="caution">
    <text evidence="1">The sequence shown here is derived from an EMBL/GenBank/DDBJ whole genome shotgun (WGS) entry which is preliminary data.</text>
</comment>
<evidence type="ECO:0000313" key="1">
    <source>
        <dbReference type="EMBL" id="KKN33429.1"/>
    </source>
</evidence>
<sequence>MTYWIKSCPPLISKKTICESMKEVMKWIDTIIRDTKKEFTDRKEIFEPKEKLDIFKKCFVLIKFDKDKNQDFHDSLKTNTDDEPDNITKKYLHIRKELDRLEKRKKPLGRRRKYAV</sequence>
<reference evidence="1" key="1">
    <citation type="journal article" date="2015" name="Nature">
        <title>Complex archaea that bridge the gap between prokaryotes and eukaryotes.</title>
        <authorList>
            <person name="Spang A."/>
            <person name="Saw J.H."/>
            <person name="Jorgensen S.L."/>
            <person name="Zaremba-Niedzwiedzka K."/>
            <person name="Martijn J."/>
            <person name="Lind A.E."/>
            <person name="van Eijk R."/>
            <person name="Schleper C."/>
            <person name="Guy L."/>
            <person name="Ettema T.J."/>
        </authorList>
    </citation>
    <scope>NUCLEOTIDE SEQUENCE</scope>
</reference>
<name>A0A0F9PTG1_9ZZZZ</name>
<gene>
    <name evidence="1" type="ORF">LCGC14_0803960</name>
</gene>
<dbReference type="EMBL" id="LAZR01002179">
    <property type="protein sequence ID" value="KKN33429.1"/>
    <property type="molecule type" value="Genomic_DNA"/>
</dbReference>
<proteinExistence type="predicted"/>
<accession>A0A0F9PTG1</accession>
<organism evidence="1">
    <name type="scientific">marine sediment metagenome</name>
    <dbReference type="NCBI Taxonomy" id="412755"/>
    <lineage>
        <taxon>unclassified sequences</taxon>
        <taxon>metagenomes</taxon>
        <taxon>ecological metagenomes</taxon>
    </lineage>
</organism>